<keyword evidence="1" id="KW-0378">Hydrolase</keyword>
<keyword evidence="1" id="KW-0645">Protease</keyword>
<dbReference type="InterPro" id="IPR034122">
    <property type="entry name" value="Retropepsin-like_bacterial"/>
</dbReference>
<dbReference type="Proteomes" id="UP000435138">
    <property type="component" value="Unassembled WGS sequence"/>
</dbReference>
<dbReference type="GO" id="GO:0006508">
    <property type="term" value="P:proteolysis"/>
    <property type="evidence" value="ECO:0007669"/>
    <property type="project" value="UniProtKB-KW"/>
</dbReference>
<dbReference type="SUPFAM" id="SSF50630">
    <property type="entry name" value="Acid proteases"/>
    <property type="match status" value="1"/>
</dbReference>
<dbReference type="GO" id="GO:0008233">
    <property type="term" value="F:peptidase activity"/>
    <property type="evidence" value="ECO:0007669"/>
    <property type="project" value="UniProtKB-KW"/>
</dbReference>
<keyword evidence="2" id="KW-1185">Reference proteome</keyword>
<evidence type="ECO:0000313" key="1">
    <source>
        <dbReference type="EMBL" id="MQY45922.1"/>
    </source>
</evidence>
<organism evidence="1 2">
    <name type="scientific">Endobacterium cereale</name>
    <dbReference type="NCBI Taxonomy" id="2663029"/>
    <lineage>
        <taxon>Bacteria</taxon>
        <taxon>Pseudomonadati</taxon>
        <taxon>Pseudomonadota</taxon>
        <taxon>Alphaproteobacteria</taxon>
        <taxon>Hyphomicrobiales</taxon>
        <taxon>Rhizobiaceae</taxon>
        <taxon>Endobacterium</taxon>
    </lineage>
</organism>
<sequence length="179" mass="18624">MMRDLKEGFLAMLARIVVSASLVVFAVSQAPAMLVSVEKTMSSTSQLALPLQPLKHVGRAILVAGPDGHFTGRFTVNGRVIDGIVDNGATFVALNEGMVRDIGIRPNDLVYDHTVATAGGDIKAARVTLSDLSIGDVSISEVDALVVAGDALPSALIGVSFLGRLSSYTVDGDAMSLVK</sequence>
<dbReference type="EMBL" id="WIXI01000038">
    <property type="protein sequence ID" value="MQY45922.1"/>
    <property type="molecule type" value="Genomic_DNA"/>
</dbReference>
<protein>
    <submittedName>
        <fullName evidence="1">TIGR02281 family clan AA aspartic protease</fullName>
        <ecNumber evidence="1">3.4.23.-</ecNumber>
    </submittedName>
</protein>
<proteinExistence type="predicted"/>
<dbReference type="EC" id="3.4.23.-" evidence="1"/>
<dbReference type="NCBIfam" id="TIGR02281">
    <property type="entry name" value="clan_AA_DTGA"/>
    <property type="match status" value="1"/>
</dbReference>
<dbReference type="Gene3D" id="2.40.70.10">
    <property type="entry name" value="Acid Proteases"/>
    <property type="match status" value="1"/>
</dbReference>
<dbReference type="InterPro" id="IPR011969">
    <property type="entry name" value="Clan_AA_Asp_peptidase_C"/>
</dbReference>
<dbReference type="AlphaFoldDB" id="A0A6A8A3Q4"/>
<accession>A0A6A8A3Q4</accession>
<dbReference type="Pfam" id="PF13975">
    <property type="entry name" value="gag-asp_proteas"/>
    <property type="match status" value="1"/>
</dbReference>
<comment type="caution">
    <text evidence="1">The sequence shown here is derived from an EMBL/GenBank/DDBJ whole genome shotgun (WGS) entry which is preliminary data.</text>
</comment>
<reference evidence="1 2" key="1">
    <citation type="submission" date="2019-11" db="EMBL/GenBank/DDBJ databases">
        <title>Genome analysis of Rhizobacterium cereale a novel genus and species isolated from maize roots in North Spain.</title>
        <authorList>
            <person name="Menendez E."/>
            <person name="Flores-Felix J.D."/>
            <person name="Ramirez-Bahena M.-H."/>
            <person name="Igual J.M."/>
            <person name="Garcia-Fraile P."/>
            <person name="Peix A."/>
            <person name="Velazquez E."/>
        </authorList>
    </citation>
    <scope>NUCLEOTIDE SEQUENCE [LARGE SCALE GENOMIC DNA]</scope>
    <source>
        <strain evidence="1 2">RZME27</strain>
    </source>
</reference>
<gene>
    <name evidence="1" type="ORF">GAO09_07605</name>
</gene>
<evidence type="ECO:0000313" key="2">
    <source>
        <dbReference type="Proteomes" id="UP000435138"/>
    </source>
</evidence>
<dbReference type="InterPro" id="IPR021109">
    <property type="entry name" value="Peptidase_aspartic_dom_sf"/>
</dbReference>
<name>A0A6A8A3Q4_9HYPH</name>
<dbReference type="CDD" id="cd05483">
    <property type="entry name" value="retropepsin_like_bacteria"/>
    <property type="match status" value="1"/>
</dbReference>